<feature type="active site" description="Proton donor/acceptor" evidence="7">
    <location>
        <position position="186"/>
    </location>
</feature>
<evidence type="ECO:0000256" key="3">
    <source>
        <dbReference type="ARBA" id="ARBA00022679"/>
    </source>
</evidence>
<dbReference type="UniPathway" id="UPA00219"/>
<organism evidence="10 11">
    <name type="scientific">Thiorhodococcus minor</name>
    <dbReference type="NCBI Taxonomy" id="57489"/>
    <lineage>
        <taxon>Bacteria</taxon>
        <taxon>Pseudomonadati</taxon>
        <taxon>Pseudomonadota</taxon>
        <taxon>Gammaproteobacteria</taxon>
        <taxon>Chromatiales</taxon>
        <taxon>Chromatiaceae</taxon>
        <taxon>Thiorhodococcus</taxon>
    </lineage>
</organism>
<dbReference type="GO" id="GO:0071972">
    <property type="term" value="F:peptidoglycan L,D-transpeptidase activity"/>
    <property type="evidence" value="ECO:0007669"/>
    <property type="project" value="TreeGrafter"/>
</dbReference>
<evidence type="ECO:0000256" key="8">
    <source>
        <dbReference type="SAM" id="MobiDB-lite"/>
    </source>
</evidence>
<protein>
    <submittedName>
        <fullName evidence="10">L,D-transpeptidase family protein</fullName>
    </submittedName>
</protein>
<evidence type="ECO:0000256" key="2">
    <source>
        <dbReference type="ARBA" id="ARBA00005992"/>
    </source>
</evidence>
<dbReference type="CDD" id="cd16913">
    <property type="entry name" value="YkuD_like"/>
    <property type="match status" value="1"/>
</dbReference>
<dbReference type="InterPro" id="IPR038063">
    <property type="entry name" value="Transpep_catalytic_dom"/>
</dbReference>
<keyword evidence="3" id="KW-0808">Transferase</keyword>
<evidence type="ECO:0000259" key="9">
    <source>
        <dbReference type="PROSITE" id="PS52029"/>
    </source>
</evidence>
<evidence type="ECO:0000313" key="10">
    <source>
        <dbReference type="EMBL" id="NEV62622.1"/>
    </source>
</evidence>
<dbReference type="InterPro" id="IPR005490">
    <property type="entry name" value="LD_TPept_cat_dom"/>
</dbReference>
<dbReference type="PANTHER" id="PTHR30582">
    <property type="entry name" value="L,D-TRANSPEPTIDASE"/>
    <property type="match status" value="1"/>
</dbReference>
<feature type="active site" description="Nucleophile" evidence="7">
    <location>
        <position position="201"/>
    </location>
</feature>
<feature type="domain" description="L,D-TPase catalytic" evidence="9">
    <location>
        <begin position="87"/>
        <end position="225"/>
    </location>
</feature>
<feature type="compositionally biased region" description="Low complexity" evidence="8">
    <location>
        <begin position="277"/>
        <end position="286"/>
    </location>
</feature>
<dbReference type="EMBL" id="JAAIJQ010000031">
    <property type="protein sequence ID" value="NEV62622.1"/>
    <property type="molecule type" value="Genomic_DNA"/>
</dbReference>
<evidence type="ECO:0000313" key="11">
    <source>
        <dbReference type="Proteomes" id="UP000483379"/>
    </source>
</evidence>
<sequence>MTNTNDALSLPMGPLKVALGSLIAISLLGCDGLARFTAKPDKKAEETVAAEAPAEPAPIPASKEKKPVEKPKKTALYEWKGDGRPVTRIVIDTNDQKARFYAGEDEVGWTTVATGVSRHPTPTGQFEVMEKVANKRSNLYGKAVKNGKVVKRGVKVGRDSIPAGARFQGAKMPYFMRLTYDGVGLHAGPIPRPGSPASHGCIRMPSKFAPLAFKHVSHGTPVEIVGKGPSYGDYVAKQRAIAARRAAERKRLAARKPAEKPAATSAAKAAPKPPAAPAAAAAAVAATDAVTERAQARDSSGVTQTLETSPPRETHMRAPAEEGVEAPATVQTSEASEPEVSSASSPEPSSATAQAPAEQASAAPEGAAPSTAVETDPPAVAAESAPVSTTEPVAPQVVAPKPAEPVSTPEVSTPAAAPAPAAPPVVEKPTAAPRPEAAAPAPAAPAPAASAPEPAAADSNAG</sequence>
<dbReference type="Pfam" id="PF03734">
    <property type="entry name" value="YkuD"/>
    <property type="match status" value="1"/>
</dbReference>
<comment type="pathway">
    <text evidence="1 7">Cell wall biogenesis; peptidoglycan biosynthesis.</text>
</comment>
<evidence type="ECO:0000256" key="4">
    <source>
        <dbReference type="ARBA" id="ARBA00022960"/>
    </source>
</evidence>
<feature type="compositionally biased region" description="Low complexity" evidence="8">
    <location>
        <begin position="333"/>
        <end position="462"/>
    </location>
</feature>
<proteinExistence type="inferred from homology"/>
<gene>
    <name evidence="10" type="ORF">G3446_12090</name>
</gene>
<name>A0A6M0JYU2_9GAMM</name>
<keyword evidence="4 7" id="KW-0133">Cell shape</keyword>
<dbReference type="GO" id="GO:0005576">
    <property type="term" value="C:extracellular region"/>
    <property type="evidence" value="ECO:0007669"/>
    <property type="project" value="TreeGrafter"/>
</dbReference>
<dbReference type="GO" id="GO:0018104">
    <property type="term" value="P:peptidoglycan-protein cross-linking"/>
    <property type="evidence" value="ECO:0007669"/>
    <property type="project" value="TreeGrafter"/>
</dbReference>
<feature type="compositionally biased region" description="Basic and acidic residues" evidence="8">
    <location>
        <begin position="246"/>
        <end position="259"/>
    </location>
</feature>
<comment type="similarity">
    <text evidence="2">Belongs to the YkuD family.</text>
</comment>
<evidence type="ECO:0000256" key="5">
    <source>
        <dbReference type="ARBA" id="ARBA00022984"/>
    </source>
</evidence>
<dbReference type="RefSeq" id="WP_164453091.1">
    <property type="nucleotide sequence ID" value="NZ_JAAIJQ010000031.1"/>
</dbReference>
<dbReference type="PROSITE" id="PS52029">
    <property type="entry name" value="LD_TPASE"/>
    <property type="match status" value="1"/>
</dbReference>
<comment type="caution">
    <text evidence="10">The sequence shown here is derived from an EMBL/GenBank/DDBJ whole genome shotgun (WGS) entry which is preliminary data.</text>
</comment>
<dbReference type="Gene3D" id="2.40.440.10">
    <property type="entry name" value="L,D-transpeptidase catalytic domain-like"/>
    <property type="match status" value="1"/>
</dbReference>
<keyword evidence="5 7" id="KW-0573">Peptidoglycan synthesis</keyword>
<feature type="region of interest" description="Disordered" evidence="8">
    <location>
        <begin position="43"/>
        <end position="70"/>
    </location>
</feature>
<feature type="compositionally biased region" description="Polar residues" evidence="8">
    <location>
        <begin position="297"/>
        <end position="308"/>
    </location>
</feature>
<feature type="compositionally biased region" description="Basic and acidic residues" evidence="8">
    <location>
        <begin position="310"/>
        <end position="320"/>
    </location>
</feature>
<dbReference type="Proteomes" id="UP000483379">
    <property type="component" value="Unassembled WGS sequence"/>
</dbReference>
<dbReference type="GO" id="GO:0071555">
    <property type="term" value="P:cell wall organization"/>
    <property type="evidence" value="ECO:0007669"/>
    <property type="project" value="UniProtKB-UniRule"/>
</dbReference>
<evidence type="ECO:0000256" key="6">
    <source>
        <dbReference type="ARBA" id="ARBA00023316"/>
    </source>
</evidence>
<feature type="compositionally biased region" description="Low complexity" evidence="8">
    <location>
        <begin position="260"/>
        <end position="270"/>
    </location>
</feature>
<dbReference type="GO" id="GO:0008360">
    <property type="term" value="P:regulation of cell shape"/>
    <property type="evidence" value="ECO:0007669"/>
    <property type="project" value="UniProtKB-UniRule"/>
</dbReference>
<dbReference type="GO" id="GO:0016740">
    <property type="term" value="F:transferase activity"/>
    <property type="evidence" value="ECO:0007669"/>
    <property type="project" value="UniProtKB-KW"/>
</dbReference>
<keyword evidence="6 7" id="KW-0961">Cell wall biogenesis/degradation</keyword>
<evidence type="ECO:0000256" key="7">
    <source>
        <dbReference type="PROSITE-ProRule" id="PRU01373"/>
    </source>
</evidence>
<dbReference type="PANTHER" id="PTHR30582:SF2">
    <property type="entry name" value="L,D-TRANSPEPTIDASE YCIB-RELATED"/>
    <property type="match status" value="1"/>
</dbReference>
<keyword evidence="11" id="KW-1185">Reference proteome</keyword>
<dbReference type="InterPro" id="IPR050979">
    <property type="entry name" value="LD-transpeptidase"/>
</dbReference>
<dbReference type="AlphaFoldDB" id="A0A6M0JYU2"/>
<evidence type="ECO:0000256" key="1">
    <source>
        <dbReference type="ARBA" id="ARBA00004752"/>
    </source>
</evidence>
<accession>A0A6M0JYU2</accession>
<feature type="region of interest" description="Disordered" evidence="8">
    <location>
        <begin position="246"/>
        <end position="462"/>
    </location>
</feature>
<dbReference type="SUPFAM" id="SSF141523">
    <property type="entry name" value="L,D-transpeptidase catalytic domain-like"/>
    <property type="match status" value="1"/>
</dbReference>
<reference evidence="10 11" key="1">
    <citation type="submission" date="2020-02" db="EMBL/GenBank/DDBJ databases">
        <title>Genome sequences of Thiorhodococcus mannitoliphagus and Thiorhodococcus minor, purple sulfur photosynthetic bacteria in the gammaproteobacterial family, Chromatiaceae.</title>
        <authorList>
            <person name="Aviles F.A."/>
            <person name="Meyer T.E."/>
            <person name="Kyndt J.A."/>
        </authorList>
    </citation>
    <scope>NUCLEOTIDE SEQUENCE [LARGE SCALE GENOMIC DNA]</scope>
    <source>
        <strain evidence="10 11">DSM 11518</strain>
    </source>
</reference>